<gene>
    <name evidence="6" type="ORF">ACD_3C00192G0012</name>
</gene>
<name>K2G082_9BACT</name>
<keyword evidence="3" id="KW-0808">Transferase</keyword>
<keyword evidence="2" id="KW-0489">Methyltransferase</keyword>
<dbReference type="PRINTS" id="PR00506">
    <property type="entry name" value="D21N6MTFRASE"/>
</dbReference>
<dbReference type="GO" id="GO:0008170">
    <property type="term" value="F:N-methyltransferase activity"/>
    <property type="evidence" value="ECO:0007669"/>
    <property type="project" value="InterPro"/>
</dbReference>
<dbReference type="PROSITE" id="PS00092">
    <property type="entry name" value="N6_MTASE"/>
    <property type="match status" value="1"/>
</dbReference>
<dbReference type="EMBL" id="AMFJ01000466">
    <property type="protein sequence ID" value="EKE27567.1"/>
    <property type="molecule type" value="Genomic_DNA"/>
</dbReference>
<evidence type="ECO:0000256" key="4">
    <source>
        <dbReference type="ARBA" id="ARBA00022691"/>
    </source>
</evidence>
<comment type="similarity">
    <text evidence="1">Belongs to the N(4)/N(6)-methyltransferase family.</text>
</comment>
<proteinExistence type="inferred from homology"/>
<feature type="domain" description="DNA methylase N-4/N-6" evidence="5">
    <location>
        <begin position="61"/>
        <end position="352"/>
    </location>
</feature>
<dbReference type="InterPro" id="IPR002295">
    <property type="entry name" value="N4/N6-MTase_EcoPI_Mod-like"/>
</dbReference>
<dbReference type="InterPro" id="IPR002941">
    <property type="entry name" value="DNA_methylase_N4/N6"/>
</dbReference>
<organism evidence="6">
    <name type="scientific">uncultured bacterium</name>
    <name type="common">gcode 4</name>
    <dbReference type="NCBI Taxonomy" id="1234023"/>
    <lineage>
        <taxon>Bacteria</taxon>
        <taxon>environmental samples</taxon>
    </lineage>
</organism>
<dbReference type="AlphaFoldDB" id="K2G082"/>
<protein>
    <recommendedName>
        <fullName evidence="5">DNA methylase N-4/N-6 domain-containing protein</fullName>
    </recommendedName>
</protein>
<sequence>MSTQKLQLTWIWKDRRIKLEPRILIEDKDKTYWDPDSGNMLIHWDNLLALKALEQEYTGKIKCIYIDPPYNTGNAFEHYDDWLEHSEWLNLMKPRIDILRRLLADDGSIWISIDDDESHYLKVLCDEIFWRKNFVSNVIWEKKHTRSNDAKWLSDNHDHILVYAKNKEIWRPFMLPRTEEMNSSYKNPDNDPRWPWMSQPIQVKTPSEAYIYEISNPAWETFLPPKWRSWQFWLKRYNELVVDNRIWFWGKWTNVPRIKKFLTDVQDGLVPLTIWYRTEVWDNQEAKMEVKQVNEDAPFATPKPERLIQRVLSLSTKEWDIVLDSFLWSWTTSAVAHKMWRKWIWIEMWNHAYTHCKVRLDKVVNWEDKWGITESVWWIDWGGYKFYELGPSLLARDEHWRYIINPNMNGEMLTRALCKIENFKYMPKDWDLIKHWFSTEKDFLHVTTRMIDQETIERIASKNLSEDESLLIMSKTIEKWLRLPPNIQVKKIPNEIFRKYEYAKDDYSLPILSETREKLIDLKILINDLPYNQTETWD</sequence>
<dbReference type="Pfam" id="PF01555">
    <property type="entry name" value="N6_N4_Mtase"/>
    <property type="match status" value="1"/>
</dbReference>
<evidence type="ECO:0000259" key="5">
    <source>
        <dbReference type="Pfam" id="PF01555"/>
    </source>
</evidence>
<dbReference type="InterPro" id="IPR029063">
    <property type="entry name" value="SAM-dependent_MTases_sf"/>
</dbReference>
<dbReference type="SUPFAM" id="SSF53335">
    <property type="entry name" value="S-adenosyl-L-methionine-dependent methyltransferases"/>
    <property type="match status" value="1"/>
</dbReference>
<evidence type="ECO:0000256" key="3">
    <source>
        <dbReference type="ARBA" id="ARBA00022679"/>
    </source>
</evidence>
<evidence type="ECO:0000256" key="2">
    <source>
        <dbReference type="ARBA" id="ARBA00022603"/>
    </source>
</evidence>
<evidence type="ECO:0000313" key="6">
    <source>
        <dbReference type="EMBL" id="EKE27567.1"/>
    </source>
</evidence>
<dbReference type="InterPro" id="IPR002052">
    <property type="entry name" value="DNA_methylase_N6_adenine_CS"/>
</dbReference>
<evidence type="ECO:0000256" key="1">
    <source>
        <dbReference type="ARBA" id="ARBA00006594"/>
    </source>
</evidence>
<comment type="caution">
    <text evidence="6">The sequence shown here is derived from an EMBL/GenBank/DDBJ whole genome shotgun (WGS) entry which is preliminary data.</text>
</comment>
<reference evidence="6" key="1">
    <citation type="journal article" date="2012" name="Science">
        <title>Fermentation, hydrogen, and sulfur metabolism in multiple uncultivated bacterial phyla.</title>
        <authorList>
            <person name="Wrighton K.C."/>
            <person name="Thomas B.C."/>
            <person name="Sharon I."/>
            <person name="Miller C.S."/>
            <person name="Castelle C.J."/>
            <person name="VerBerkmoes N.C."/>
            <person name="Wilkins M.J."/>
            <person name="Hettich R.L."/>
            <person name="Lipton M.S."/>
            <person name="Williams K.H."/>
            <person name="Long P.E."/>
            <person name="Banfield J.F."/>
        </authorList>
    </citation>
    <scope>NUCLEOTIDE SEQUENCE [LARGE SCALE GENOMIC DNA]</scope>
</reference>
<dbReference type="Gene3D" id="3.40.50.150">
    <property type="entry name" value="Vaccinia Virus protein VP39"/>
    <property type="match status" value="1"/>
</dbReference>
<keyword evidence="4" id="KW-0949">S-adenosyl-L-methionine</keyword>
<dbReference type="GO" id="GO:0003677">
    <property type="term" value="F:DNA binding"/>
    <property type="evidence" value="ECO:0007669"/>
    <property type="project" value="InterPro"/>
</dbReference>
<dbReference type="GO" id="GO:0032259">
    <property type="term" value="P:methylation"/>
    <property type="evidence" value="ECO:0007669"/>
    <property type="project" value="UniProtKB-KW"/>
</dbReference>
<accession>K2G082</accession>